<comment type="caution">
    <text evidence="2">The sequence shown here is derived from an EMBL/GenBank/DDBJ whole genome shotgun (WGS) entry which is preliminary data.</text>
</comment>
<gene>
    <name evidence="2" type="ORF">AUR66_17420</name>
</gene>
<dbReference type="EMBL" id="LOPV01000413">
    <property type="protein sequence ID" value="KTG20896.1"/>
    <property type="molecule type" value="Genomic_DNA"/>
</dbReference>
<keyword evidence="3" id="KW-1185">Reference proteome</keyword>
<dbReference type="InterPro" id="IPR055542">
    <property type="entry name" value="DUF7118"/>
</dbReference>
<evidence type="ECO:0000313" key="2">
    <source>
        <dbReference type="EMBL" id="KTG20896.1"/>
    </source>
</evidence>
<organism evidence="2 3">
    <name type="scientific">Haloferax profundi</name>
    <dbReference type="NCBI Taxonomy" id="1544718"/>
    <lineage>
        <taxon>Archaea</taxon>
        <taxon>Methanobacteriati</taxon>
        <taxon>Methanobacteriota</taxon>
        <taxon>Stenosarchaea group</taxon>
        <taxon>Halobacteria</taxon>
        <taxon>Halobacteriales</taxon>
        <taxon>Haloferacaceae</taxon>
        <taxon>Haloferax</taxon>
    </lineage>
</organism>
<name>A0A0W1S4D5_9EURY</name>
<protein>
    <submittedName>
        <fullName evidence="2">Uncharacterized protein</fullName>
    </submittedName>
</protein>
<accession>A0A0W1S4D5</accession>
<proteinExistence type="predicted"/>
<evidence type="ECO:0000313" key="3">
    <source>
        <dbReference type="Proteomes" id="UP000053157"/>
    </source>
</evidence>
<evidence type="ECO:0000256" key="1">
    <source>
        <dbReference type="SAM" id="MobiDB-lite"/>
    </source>
</evidence>
<dbReference type="Proteomes" id="UP000053157">
    <property type="component" value="Unassembled WGS sequence"/>
</dbReference>
<dbReference type="Pfam" id="PF23432">
    <property type="entry name" value="DUF7118"/>
    <property type="match status" value="1"/>
</dbReference>
<dbReference type="AlphaFoldDB" id="A0A0W1S4D5"/>
<dbReference type="OrthoDB" id="204360at2157"/>
<reference evidence="2 3" key="1">
    <citation type="submission" date="2015-12" db="EMBL/GenBank/DDBJ databases">
        <title>Haloferax profundi sp. nov. isolated from the Discovery deep brine-seawater interface in the Red Sea.</title>
        <authorList>
            <person name="Zhang G."/>
            <person name="Stingl U."/>
            <person name="Rashid M."/>
        </authorList>
    </citation>
    <scope>NUCLEOTIDE SEQUENCE [LARGE SCALE GENOMIC DNA]</scope>
    <source>
        <strain evidence="2 3">SB29</strain>
    </source>
</reference>
<feature type="region of interest" description="Disordered" evidence="1">
    <location>
        <begin position="1"/>
        <end position="30"/>
    </location>
</feature>
<sequence length="382" mass="42746">MTDTPDDVKSVRAAARKLDETRTAVEDRGKAELQTAAEALDNVERILDQYESRATDRDDLKGYVQFREALSDTLDEIPPDVSHSESFIEANDILTTGITSTLSTSDFAQAREALEPVRQDAQLLESWKTAREEYERARYAVEQRHRDVGEQIDELEELLALGEADLDLSTDELSEPIEAYNEAVTTAFDQFLGVAPAREVLALLATAESYPLVELPSPPRRLRTYLDTAEIGSEPVRRLTELASFSRSKLDHYVDDPETFSAAVGTNQTFLSQLSDAADSLTISWPPAPAKELRWRTRELVAVVGRFADDSTVARARSVFRLASNSEGEFDRLRATAVARERLTDEQRAKLERGAIEAELDTLRAESRQLESCLEQHEPIDV</sequence>
<dbReference type="RefSeq" id="WP_058572931.1">
    <property type="nucleotide sequence ID" value="NZ_LOPV01000413.1"/>
</dbReference>